<reference evidence="1 2" key="1">
    <citation type="journal article" date="2015" name="Genome Biol.">
        <title>Comparative genomics of Steinernema reveals deeply conserved gene regulatory networks.</title>
        <authorList>
            <person name="Dillman A.R."/>
            <person name="Macchietto M."/>
            <person name="Porter C.F."/>
            <person name="Rogers A."/>
            <person name="Williams B."/>
            <person name="Antoshechkin I."/>
            <person name="Lee M.M."/>
            <person name="Goodwin Z."/>
            <person name="Lu X."/>
            <person name="Lewis E.E."/>
            <person name="Goodrich-Blair H."/>
            <person name="Stock S.P."/>
            <person name="Adams B.J."/>
            <person name="Sternberg P.W."/>
            <person name="Mortazavi A."/>
        </authorList>
    </citation>
    <scope>NUCLEOTIDE SEQUENCE [LARGE SCALE GENOMIC DNA]</scope>
    <source>
        <strain evidence="1 2">ALL</strain>
    </source>
</reference>
<keyword evidence="2" id="KW-1185">Reference proteome</keyword>
<dbReference type="EMBL" id="AZBU02000002">
    <property type="protein sequence ID" value="TKR95516.1"/>
    <property type="molecule type" value="Genomic_DNA"/>
</dbReference>
<evidence type="ECO:0000313" key="1">
    <source>
        <dbReference type="EMBL" id="TKR95516.1"/>
    </source>
</evidence>
<evidence type="ECO:0000313" key="2">
    <source>
        <dbReference type="Proteomes" id="UP000298663"/>
    </source>
</evidence>
<name>A0A4U5PGJ6_STECR</name>
<proteinExistence type="predicted"/>
<protein>
    <submittedName>
        <fullName evidence="1">Uncharacterized protein</fullName>
    </submittedName>
</protein>
<gene>
    <name evidence="1" type="ORF">L596_009676</name>
</gene>
<sequence length="308" mass="36699">MFRLTRQLLKSVEKSTLSGHPLWTRVKRFELYVQERTSAVATVNGLTLEQCCKYDRGSSRLKFIYVGRSKPKTDDAEEQPKRSHEQLDAILPQLKTFMQKISSQTVFKKIIVDGCFEDNATDEFLYKTRFLWQFYTTHLDLELCKPTSVMSIVEWHIQKNEFLMKIRCRATVKDVVGIVEIWKAHPNSRNLVISSLETNNFPSGDEIDDLTAFAQQGFEVQESREKQNNEFSKKWDCVLKHPRSSATFVVNVLVEWDEWDDNQPQGKRLWKIWKNYGKEREREVRFRMIRYKKHKEFRRLWNIEEEES</sequence>
<dbReference type="AlphaFoldDB" id="A0A4U5PGJ6"/>
<reference evidence="1 2" key="2">
    <citation type="journal article" date="2019" name="G3 (Bethesda)">
        <title>Hybrid Assembly of the Genome of the Entomopathogenic Nematode Steinernema carpocapsae Identifies the X-Chromosome.</title>
        <authorList>
            <person name="Serra L."/>
            <person name="Macchietto M."/>
            <person name="Macias-Munoz A."/>
            <person name="McGill C.J."/>
            <person name="Rodriguez I.M."/>
            <person name="Rodriguez B."/>
            <person name="Murad R."/>
            <person name="Mortazavi A."/>
        </authorList>
    </citation>
    <scope>NUCLEOTIDE SEQUENCE [LARGE SCALE GENOMIC DNA]</scope>
    <source>
        <strain evidence="1 2">ALL</strain>
    </source>
</reference>
<dbReference type="Proteomes" id="UP000298663">
    <property type="component" value="Unassembled WGS sequence"/>
</dbReference>
<accession>A0A4U5PGJ6</accession>
<organism evidence="1 2">
    <name type="scientific">Steinernema carpocapsae</name>
    <name type="common">Entomopathogenic nematode</name>
    <dbReference type="NCBI Taxonomy" id="34508"/>
    <lineage>
        <taxon>Eukaryota</taxon>
        <taxon>Metazoa</taxon>
        <taxon>Ecdysozoa</taxon>
        <taxon>Nematoda</taxon>
        <taxon>Chromadorea</taxon>
        <taxon>Rhabditida</taxon>
        <taxon>Tylenchina</taxon>
        <taxon>Panagrolaimomorpha</taxon>
        <taxon>Strongyloidoidea</taxon>
        <taxon>Steinernematidae</taxon>
        <taxon>Steinernema</taxon>
    </lineage>
</organism>
<comment type="caution">
    <text evidence="1">The sequence shown here is derived from an EMBL/GenBank/DDBJ whole genome shotgun (WGS) entry which is preliminary data.</text>
</comment>